<name>A0A3R5VBL0_9CLOT</name>
<dbReference type="Pfam" id="PF13231">
    <property type="entry name" value="PMT_2"/>
    <property type="match status" value="1"/>
</dbReference>
<dbReference type="InterPro" id="IPR038731">
    <property type="entry name" value="RgtA/B/C-like"/>
</dbReference>
<feature type="transmembrane region" description="Helical" evidence="8">
    <location>
        <begin position="158"/>
        <end position="176"/>
    </location>
</feature>
<reference evidence="10 11" key="1">
    <citation type="submission" date="2018-01" db="EMBL/GenBank/DDBJ databases">
        <title>Genome Sequencing and Assembly of Anaerobacter polyendosporus strain CT4.</title>
        <authorList>
            <person name="Tachaapaikoon C."/>
            <person name="Sutheeworapong S."/>
            <person name="Jenjaroenpun P."/>
            <person name="Wongsurawat T."/>
            <person name="Nookeaw I."/>
            <person name="Cheawchanlertfa P."/>
            <person name="Kosugi A."/>
            <person name="Cheevadhanarak S."/>
            <person name="Ratanakhanokchai K."/>
        </authorList>
    </citation>
    <scope>NUCLEOTIDE SEQUENCE [LARGE SCALE GENOMIC DNA]</scope>
    <source>
        <strain evidence="10 11">CT4</strain>
    </source>
</reference>
<feature type="transmembrane region" description="Helical" evidence="8">
    <location>
        <begin position="285"/>
        <end position="306"/>
    </location>
</feature>
<evidence type="ECO:0000313" key="10">
    <source>
        <dbReference type="EMBL" id="QAA34651.1"/>
    </source>
</evidence>
<evidence type="ECO:0000256" key="6">
    <source>
        <dbReference type="ARBA" id="ARBA00022989"/>
    </source>
</evidence>
<comment type="subcellular location">
    <subcellularLocation>
        <location evidence="1">Cell membrane</location>
        <topology evidence="1">Multi-pass membrane protein</topology>
    </subcellularLocation>
</comment>
<dbReference type="RefSeq" id="WP_128215364.1">
    <property type="nucleotide sequence ID" value="NZ_CP025746.1"/>
</dbReference>
<evidence type="ECO:0000256" key="3">
    <source>
        <dbReference type="ARBA" id="ARBA00022676"/>
    </source>
</evidence>
<gene>
    <name evidence="10" type="ORF">C1I91_25130</name>
</gene>
<feature type="transmembrane region" description="Helical" evidence="8">
    <location>
        <begin position="196"/>
        <end position="212"/>
    </location>
</feature>
<dbReference type="GO" id="GO:0005886">
    <property type="term" value="C:plasma membrane"/>
    <property type="evidence" value="ECO:0007669"/>
    <property type="project" value="UniProtKB-SubCell"/>
</dbReference>
<proteinExistence type="predicted"/>
<dbReference type="GO" id="GO:0009103">
    <property type="term" value="P:lipopolysaccharide biosynthetic process"/>
    <property type="evidence" value="ECO:0007669"/>
    <property type="project" value="UniProtKB-ARBA"/>
</dbReference>
<accession>A0A3R5VBL0</accession>
<feature type="domain" description="Glycosyltransferase RgtA/B/C/D-like" evidence="9">
    <location>
        <begin position="82"/>
        <end position="238"/>
    </location>
</feature>
<evidence type="ECO:0000256" key="4">
    <source>
        <dbReference type="ARBA" id="ARBA00022679"/>
    </source>
</evidence>
<evidence type="ECO:0000256" key="7">
    <source>
        <dbReference type="ARBA" id="ARBA00023136"/>
    </source>
</evidence>
<protein>
    <recommendedName>
        <fullName evidence="9">Glycosyltransferase RgtA/B/C/D-like domain-containing protein</fullName>
    </recommendedName>
</protein>
<keyword evidence="5 8" id="KW-0812">Transmembrane</keyword>
<evidence type="ECO:0000259" key="9">
    <source>
        <dbReference type="Pfam" id="PF13231"/>
    </source>
</evidence>
<keyword evidence="3" id="KW-0328">Glycosyltransferase</keyword>
<dbReference type="GO" id="GO:0016763">
    <property type="term" value="F:pentosyltransferase activity"/>
    <property type="evidence" value="ECO:0007669"/>
    <property type="project" value="TreeGrafter"/>
</dbReference>
<feature type="transmembrane region" description="Helical" evidence="8">
    <location>
        <begin position="21"/>
        <end position="39"/>
    </location>
</feature>
<dbReference type="InterPro" id="IPR050297">
    <property type="entry name" value="LipidA_mod_glycosyltrf_83"/>
</dbReference>
<feature type="transmembrane region" description="Helical" evidence="8">
    <location>
        <begin position="224"/>
        <end position="241"/>
    </location>
</feature>
<evidence type="ECO:0000256" key="8">
    <source>
        <dbReference type="SAM" id="Phobius"/>
    </source>
</evidence>
<dbReference type="EMBL" id="CP025746">
    <property type="protein sequence ID" value="QAA34651.1"/>
    <property type="molecule type" value="Genomic_DNA"/>
</dbReference>
<sequence>MSIKQGSNFYENRLKRFLYKYYYILIMMVFAVILINLFYKIGSEPINDWDEARHGINAYEMIKNSNYIVNTYNYQNDYYNLKPPLSYWAIIIGFKILGYNLVGLRFMSVLSALSTIFLVTIFTYKRFGRIASLISSGVMATSVQFFRSHCARSADADSLYVLLFTIAVIGCIYAYYRLEFIYISGLSFSFAFLDKSWHSIAIVGVVGCYLLVTKLITKINLKQWLIFFLCSFAPIFLWIFFRVRYDGYRFIKEMINYDLLSRTSTALEGHIGPWNYYLELLCNNYILYIAVIFILIFILIASRGMLSSLRSNFAEYIGVILWGLVPLIMFSIAKTKLSWYIVSIYPPLAILLGALAEESISAFKKSIIPIILTVAIICTGGIYEYKLLSILKNSPRDILEEYIKDSKISIKDYDVYIYTPLQYGGADWNQRNILALEMYKDGRAENGGVKAFLKSKKSSVILLNNNDEARKIIKENKLKILDSDENIITAYR</sequence>
<dbReference type="OrthoDB" id="9792789at2"/>
<evidence type="ECO:0000256" key="1">
    <source>
        <dbReference type="ARBA" id="ARBA00004651"/>
    </source>
</evidence>
<dbReference type="PANTHER" id="PTHR33908">
    <property type="entry name" value="MANNOSYLTRANSFERASE YKCB-RELATED"/>
    <property type="match status" value="1"/>
</dbReference>
<organism evidence="10 11">
    <name type="scientific">Clostridium manihotivorum</name>
    <dbReference type="NCBI Taxonomy" id="2320868"/>
    <lineage>
        <taxon>Bacteria</taxon>
        <taxon>Bacillati</taxon>
        <taxon>Bacillota</taxon>
        <taxon>Clostridia</taxon>
        <taxon>Eubacteriales</taxon>
        <taxon>Clostridiaceae</taxon>
        <taxon>Clostridium</taxon>
    </lineage>
</organism>
<keyword evidence="4" id="KW-0808">Transferase</keyword>
<dbReference type="Proteomes" id="UP000286268">
    <property type="component" value="Chromosome"/>
</dbReference>
<keyword evidence="6 8" id="KW-1133">Transmembrane helix</keyword>
<feature type="transmembrane region" description="Helical" evidence="8">
    <location>
        <begin position="130"/>
        <end position="146"/>
    </location>
</feature>
<evidence type="ECO:0000256" key="2">
    <source>
        <dbReference type="ARBA" id="ARBA00022475"/>
    </source>
</evidence>
<keyword evidence="2" id="KW-1003">Cell membrane</keyword>
<feature type="transmembrane region" description="Helical" evidence="8">
    <location>
        <begin position="85"/>
        <end position="102"/>
    </location>
</feature>
<evidence type="ECO:0000256" key="5">
    <source>
        <dbReference type="ARBA" id="ARBA00022692"/>
    </source>
</evidence>
<keyword evidence="7 8" id="KW-0472">Membrane</keyword>
<keyword evidence="11" id="KW-1185">Reference proteome</keyword>
<dbReference type="AlphaFoldDB" id="A0A3R5VBL0"/>
<evidence type="ECO:0000313" key="11">
    <source>
        <dbReference type="Proteomes" id="UP000286268"/>
    </source>
</evidence>
<dbReference type="PANTHER" id="PTHR33908:SF11">
    <property type="entry name" value="MEMBRANE PROTEIN"/>
    <property type="match status" value="1"/>
</dbReference>
<dbReference type="KEGG" id="cmah:C1I91_25130"/>
<feature type="transmembrane region" description="Helical" evidence="8">
    <location>
        <begin position="313"/>
        <end position="332"/>
    </location>
</feature>
<feature type="transmembrane region" description="Helical" evidence="8">
    <location>
        <begin position="367"/>
        <end position="385"/>
    </location>
</feature>
<feature type="transmembrane region" description="Helical" evidence="8">
    <location>
        <begin position="338"/>
        <end position="355"/>
    </location>
</feature>